<dbReference type="EMBL" id="SJPO01000013">
    <property type="protein sequence ID" value="TWT67020.1"/>
    <property type="molecule type" value="Genomic_DNA"/>
</dbReference>
<dbReference type="Proteomes" id="UP000318478">
    <property type="component" value="Unassembled WGS sequence"/>
</dbReference>
<keyword evidence="2" id="KW-1185">Reference proteome</keyword>
<organism evidence="1 2">
    <name type="scientific">Posidoniimonas polymericola</name>
    <dbReference type="NCBI Taxonomy" id="2528002"/>
    <lineage>
        <taxon>Bacteria</taxon>
        <taxon>Pseudomonadati</taxon>
        <taxon>Planctomycetota</taxon>
        <taxon>Planctomycetia</taxon>
        <taxon>Pirellulales</taxon>
        <taxon>Lacipirellulaceae</taxon>
        <taxon>Posidoniimonas</taxon>
    </lineage>
</organism>
<evidence type="ECO:0000313" key="1">
    <source>
        <dbReference type="EMBL" id="TWT67020.1"/>
    </source>
</evidence>
<reference evidence="1 2" key="1">
    <citation type="submission" date="2019-02" db="EMBL/GenBank/DDBJ databases">
        <title>Deep-cultivation of Planctomycetes and their phenomic and genomic characterization uncovers novel biology.</title>
        <authorList>
            <person name="Wiegand S."/>
            <person name="Jogler M."/>
            <person name="Boedeker C."/>
            <person name="Pinto D."/>
            <person name="Vollmers J."/>
            <person name="Rivas-Marin E."/>
            <person name="Kohn T."/>
            <person name="Peeters S.H."/>
            <person name="Heuer A."/>
            <person name="Rast P."/>
            <person name="Oberbeckmann S."/>
            <person name="Bunk B."/>
            <person name="Jeske O."/>
            <person name="Meyerdierks A."/>
            <person name="Storesund J.E."/>
            <person name="Kallscheuer N."/>
            <person name="Luecker S."/>
            <person name="Lage O.M."/>
            <person name="Pohl T."/>
            <person name="Merkel B.J."/>
            <person name="Hornburger P."/>
            <person name="Mueller R.-W."/>
            <person name="Bruemmer F."/>
            <person name="Labrenz M."/>
            <person name="Spormann A.M."/>
            <person name="Op Den Camp H."/>
            <person name="Overmann J."/>
            <person name="Amann R."/>
            <person name="Jetten M.S.M."/>
            <person name="Mascher T."/>
            <person name="Medema M.H."/>
            <person name="Devos D.P."/>
            <person name="Kaster A.-K."/>
            <person name="Ovreas L."/>
            <person name="Rohde M."/>
            <person name="Galperin M.Y."/>
            <person name="Jogler C."/>
        </authorList>
    </citation>
    <scope>NUCLEOTIDE SEQUENCE [LARGE SCALE GENOMIC DNA]</scope>
    <source>
        <strain evidence="1 2">Pla123a</strain>
    </source>
</reference>
<dbReference type="AlphaFoldDB" id="A0A5C5XVU1"/>
<proteinExistence type="predicted"/>
<gene>
    <name evidence="1" type="ORF">Pla123a_44500</name>
</gene>
<evidence type="ECO:0000313" key="2">
    <source>
        <dbReference type="Proteomes" id="UP000318478"/>
    </source>
</evidence>
<accession>A0A5C5XVU1</accession>
<comment type="caution">
    <text evidence="1">The sequence shown here is derived from an EMBL/GenBank/DDBJ whole genome shotgun (WGS) entry which is preliminary data.</text>
</comment>
<protein>
    <submittedName>
        <fullName evidence="1">Uncharacterized protein</fullName>
    </submittedName>
</protein>
<dbReference type="Pfam" id="PF24404">
    <property type="entry name" value="nSTAND_NTPase7"/>
    <property type="match status" value="1"/>
</dbReference>
<sequence>MIPLVTKPDPSWKTRFRQRQALLWLGPNAVEEFGGNQESLFNAVLHQGWSAVFCDIASPLESKVEQMRLRSDDVILRFFKEHEGPESLPSNRLPVYWLRGMHGKVGPDSAQDATGLMTRMSMIKRAPAGQEVFVLGVAGDEGLAGILQAAQLTDAFRELVLVGRPRYDPTAIESVSRRLFIWDTDPAGFATVVEEATRPDEGQRQATILIKSGDGKAEVNLLPCIDPSHPITNAFELIPADEILAERQPTAQDFQEFLADPTQSWLPYASGIPYPRHPEYERNLSKYLRRFEKEGPSLSCTAWLPADDGSGATTTLRQLAFNLARDGYPALIARTTSTSIDFKQLAAFLSQAASRVTDVGLTPSDIPWIIAFDAQHTQLCWESICGLSSGLKNLMRSVVILAVLPEGSLRSEATRKAQGANRKIGDTLENSVTVDQGLMIGAHLSQFLPASSRRSEADWRWFTRDSARPEASGPHSLFWVALRFWLAHIPTTEQSLRKWLAGKLRELVAGDAHRYRALLEIAVLGKHRLPMPISLLQADGAISLSTDIQLANSSLGLRRSAQRGGQVLSYAHPLIAEELLRIAEADVDALAAIEMEACTSLLDMELHLLSGLVARTAAGTEECLPLMEDLVTSALRVDPRESPRNYQARDRVVEILQGATPAIWDASQVFNHHVAKARRHLAVDPPDSRWTDEMRREQLSLAEQHLDDALYEIKPAHSSRPESRLNLYVSMALTLGARSRLERNCGEEETAQRFSAQSEEYYSKAQALDPENTYVLENFARHKLAAAQQIGDSEARIRLIVEAISMLELEQDADEAGNRKYETTEELAKAFAMLEGDDSSNELSRLASEGSEPALVALAKLRLQPLMGDIGEDEEQTLLAEAEELLTRIVPEERTWRSSASLYRVVCRRSPRDFHRRLELLEELDSDPRFVWPQQFRLEFAILLFQAGDNRARQRGSDIYKELRADMASRSAAPRVPGELKYLRDPSADFSKPLKTFIIVKNVSDVGRTSYGIPNGWGNVDVAFRAYQFGRDRISPNEELDCYIQFTNFGPQAVPLTEGGRRNE</sequence>
<name>A0A5C5XVU1_9BACT</name>